<feature type="domain" description="S-layer family duplication" evidence="2">
    <location>
        <begin position="597"/>
        <end position="846"/>
    </location>
</feature>
<dbReference type="Gene3D" id="2.60.40.4190">
    <property type="match status" value="2"/>
</dbReference>
<dbReference type="AlphaFoldDB" id="A0A832W9E8"/>
<dbReference type="Proteomes" id="UP000600774">
    <property type="component" value="Unassembled WGS sequence"/>
</dbReference>
<sequence length="1167" mass="126952">MKKASLQIFTAILALGLLFSGTAAAVPSISGDVNPNQNSTVTGTVGDTQDFTIPLNESADVIWTVNGSDTTRSTDSSNISTLSHEIQSGSYQITASIDGVGQIAAWNVTGTEGAPVITLSDPSSSSVSDNVGDSRTFTATVSRTSDMTWSLDGVDVQTNSSVDSSSYTNSSAVEGTHTLTVNAVDGNGTAAESKSWTWTVSSSSSSGDDEIDVEIDPSDDTIEMSEGESQTFYVNATDSPSYINVEWFVNNETEASKTEDGVTSSSYDFEPDTSGTYNIEAVVTDPDDNYDSVTKTWNVTVQSKYYLSGNRIWDEDLGLSTTYTWNAQSYSGFYYDLDSGESSEEMTITDIGRNIDEGDIEYITKPTETDFEYNDWGSYQIIGFMAEKYFAGYTDNTTVDDVDDVSLISDGVLSKILIDSDDKESAYTGDSFELEDGYALDIVEVDVNGEIVWVQLEKDGDVVDDNFIASGQDYVYKTEIGDAEDVPIIIIHFGTVFQSTEISAVYIQGIFQISDTYLELENGDSYGEMEVTSLSSDQIKMKNEDDISLDKGDTIDLMGKIQIQVADDNTLRFAPVLDTSEEGTYELRGTVYDEDEDNSLPTWTPYNFEGFYYNIDEGIGTEEMAIEELNDREIPDGKLVYTSTPQEVEFEHDEWGNFTVVGFMAEKYFAGYPDDTVDGQIDDVSLLSDNVLSKVLTDSDDKESMNSGSALVLEEGYSLNILEVDVNGEIVWVQLEKDGDVVDDNFIASGDDYIYETELGDAEDVPIIIVHFGTVFAGEETSAVFTQGIFQISDEYIEINNGDSFDEMEISSVSESGITMKNDDDIGLDDDETIDIMGDVKFKTADDSTLRFYPFVEVETGSDASRELSISVPDDIIVGDTFDIEVTAEDEPVEGVTVKVNTSTIGETDADGLVEYTAEEVGTFKITATKDDYTTANKNMEVNVEKEKMSLNVSPETVYVGDTITIEALKTIGGDPIEGANVSVDGDLIGETDSDGQITYTTEEVGKIKISASGEGFIDKSTEVNVKDYEAIFEFSNLVVDPIEVTAGKEATITIDAENTGNAAGEYDVELIVNDSSVDSQQISLDVGQSTTVTFEHIEEAPGSYTVEIEGQEATYTVKEKSSILLYALIAIILLLGGGIAYMFTKGGMDASALQAKMDELIRSVKK</sequence>
<keyword evidence="1" id="KW-1133">Transmembrane helix</keyword>
<feature type="domain" description="S-layer family duplication" evidence="2">
    <location>
        <begin position="320"/>
        <end position="567"/>
    </location>
</feature>
<evidence type="ECO:0000313" key="4">
    <source>
        <dbReference type="Proteomes" id="UP000600774"/>
    </source>
</evidence>
<dbReference type="InterPro" id="IPR006457">
    <property type="entry name" value="S_layer-rel_Mac"/>
</dbReference>
<comment type="caution">
    <text evidence="3">The sequence shown here is derived from an EMBL/GenBank/DDBJ whole genome shotgun (WGS) entry which is preliminary data.</text>
</comment>
<dbReference type="Gene3D" id="2.60.98.40">
    <property type="match status" value="2"/>
</dbReference>
<proteinExistence type="predicted"/>
<dbReference type="RefSeq" id="WP_011020127.1">
    <property type="nucleotide sequence ID" value="NZ_DUJU01000046.1"/>
</dbReference>
<evidence type="ECO:0000259" key="2">
    <source>
        <dbReference type="Pfam" id="PF07752"/>
    </source>
</evidence>
<dbReference type="EMBL" id="DUJU01000046">
    <property type="protein sequence ID" value="HIH93200.1"/>
    <property type="molecule type" value="Genomic_DNA"/>
</dbReference>
<name>A0A832W9E8_9EURY</name>
<dbReference type="Gene3D" id="2.60.40.1120">
    <property type="entry name" value="Carboxypeptidase-like, regulatory domain"/>
    <property type="match status" value="1"/>
</dbReference>
<keyword evidence="1" id="KW-0472">Membrane</keyword>
<accession>A0A832W9E8</accession>
<evidence type="ECO:0000313" key="3">
    <source>
        <dbReference type="EMBL" id="HIH93200.1"/>
    </source>
</evidence>
<dbReference type="Pfam" id="PF07752">
    <property type="entry name" value="S-layer"/>
    <property type="match status" value="2"/>
</dbReference>
<organism evidence="3 4">
    <name type="scientific">Methanosarcina acetivorans</name>
    <dbReference type="NCBI Taxonomy" id="2214"/>
    <lineage>
        <taxon>Archaea</taxon>
        <taxon>Methanobacteriati</taxon>
        <taxon>Methanobacteriota</taxon>
        <taxon>Stenosarchaea group</taxon>
        <taxon>Methanomicrobia</taxon>
        <taxon>Methanosarcinales</taxon>
        <taxon>Methanosarcinaceae</taxon>
        <taxon>Methanosarcina</taxon>
    </lineage>
</organism>
<dbReference type="InterPro" id="IPR013783">
    <property type="entry name" value="Ig-like_fold"/>
</dbReference>
<dbReference type="Gene3D" id="2.60.40.10">
    <property type="entry name" value="Immunoglobulins"/>
    <property type="match status" value="2"/>
</dbReference>
<gene>
    <name evidence="3" type="ORF">HA338_03875</name>
</gene>
<dbReference type="GeneID" id="1471960"/>
<dbReference type="NCBIfam" id="TIGR01567">
    <property type="entry name" value="S_layer_rel_Mac"/>
    <property type="match status" value="2"/>
</dbReference>
<reference evidence="3" key="1">
    <citation type="journal article" date="2020" name="bioRxiv">
        <title>A rank-normalized archaeal taxonomy based on genome phylogeny resolves widespread incomplete and uneven classifications.</title>
        <authorList>
            <person name="Rinke C."/>
            <person name="Chuvochina M."/>
            <person name="Mussig A.J."/>
            <person name="Chaumeil P.-A."/>
            <person name="Waite D.W."/>
            <person name="Whitman W.B."/>
            <person name="Parks D.H."/>
            <person name="Hugenholtz P."/>
        </authorList>
    </citation>
    <scope>NUCLEOTIDE SEQUENCE</scope>
    <source>
        <strain evidence="3">UBA8876</strain>
    </source>
</reference>
<dbReference type="OMA" id="YQIIGFM"/>
<keyword evidence="1" id="KW-0812">Transmembrane</keyword>
<feature type="transmembrane region" description="Helical" evidence="1">
    <location>
        <begin position="1124"/>
        <end position="1144"/>
    </location>
</feature>
<evidence type="ECO:0000256" key="1">
    <source>
        <dbReference type="SAM" id="Phobius"/>
    </source>
</evidence>
<protein>
    <recommendedName>
        <fullName evidence="2">S-layer family duplication domain-containing protein</fullName>
    </recommendedName>
</protein>